<protein>
    <submittedName>
        <fullName evidence="1">Uncharacterized protein</fullName>
    </submittedName>
</protein>
<evidence type="ECO:0000313" key="2">
    <source>
        <dbReference type="Proteomes" id="UP000076727"/>
    </source>
</evidence>
<name>A0A165PAW6_9APHY</name>
<keyword evidence="2" id="KW-1185">Reference proteome</keyword>
<dbReference type="AlphaFoldDB" id="A0A165PAW6"/>
<dbReference type="EMBL" id="KV429071">
    <property type="protein sequence ID" value="KZT67982.1"/>
    <property type="molecule type" value="Genomic_DNA"/>
</dbReference>
<accession>A0A165PAW6</accession>
<dbReference type="OrthoDB" id="2020419at2759"/>
<evidence type="ECO:0000313" key="1">
    <source>
        <dbReference type="EMBL" id="KZT67982.1"/>
    </source>
</evidence>
<dbReference type="Proteomes" id="UP000076727">
    <property type="component" value="Unassembled WGS sequence"/>
</dbReference>
<organism evidence="1 2">
    <name type="scientific">Daedalea quercina L-15889</name>
    <dbReference type="NCBI Taxonomy" id="1314783"/>
    <lineage>
        <taxon>Eukaryota</taxon>
        <taxon>Fungi</taxon>
        <taxon>Dikarya</taxon>
        <taxon>Basidiomycota</taxon>
        <taxon>Agaricomycotina</taxon>
        <taxon>Agaricomycetes</taxon>
        <taxon>Polyporales</taxon>
        <taxon>Fomitopsis</taxon>
    </lineage>
</organism>
<sequence length="157" mass="17239">MTKDIQPYLAVHWHIDKTPAEVLPACADALVDTLDILLHDHSVAHDIRTVYFSSDYPLLEPATSGTELAQQRLSDFHREAGKIIRTAFAPSGELEHWTLETRDGLFAEGTGIVALSSVIDEDQLPLDDAGIRDMLARIIGMNAALFVSSTKGCGRIR</sequence>
<proteinExistence type="predicted"/>
<gene>
    <name evidence="1" type="ORF">DAEQUDRAFT_369983</name>
</gene>
<reference evidence="1 2" key="1">
    <citation type="journal article" date="2016" name="Mol. Biol. Evol.">
        <title>Comparative Genomics of Early-Diverging Mushroom-Forming Fungi Provides Insights into the Origins of Lignocellulose Decay Capabilities.</title>
        <authorList>
            <person name="Nagy L.G."/>
            <person name="Riley R."/>
            <person name="Tritt A."/>
            <person name="Adam C."/>
            <person name="Daum C."/>
            <person name="Floudas D."/>
            <person name="Sun H."/>
            <person name="Yadav J.S."/>
            <person name="Pangilinan J."/>
            <person name="Larsson K.H."/>
            <person name="Matsuura K."/>
            <person name="Barry K."/>
            <person name="Labutti K."/>
            <person name="Kuo R."/>
            <person name="Ohm R.A."/>
            <person name="Bhattacharya S.S."/>
            <person name="Shirouzu T."/>
            <person name="Yoshinaga Y."/>
            <person name="Martin F.M."/>
            <person name="Grigoriev I.V."/>
            <person name="Hibbett D.S."/>
        </authorList>
    </citation>
    <scope>NUCLEOTIDE SEQUENCE [LARGE SCALE GENOMIC DNA]</scope>
    <source>
        <strain evidence="1 2">L-15889</strain>
    </source>
</reference>